<dbReference type="Gene3D" id="2.40.50.840">
    <property type="match status" value="1"/>
</dbReference>
<dbReference type="PANTHER" id="PTHR18919">
    <property type="entry name" value="ACETYL-COA C-ACYLTRANSFERASE"/>
    <property type="match status" value="1"/>
</dbReference>
<gene>
    <name evidence="5" type="ORF">R0137_10430</name>
</gene>
<dbReference type="InterPro" id="IPR040771">
    <property type="entry name" value="TLP1_add_C"/>
</dbReference>
<dbReference type="RefSeq" id="WP_407326372.1">
    <property type="nucleotide sequence ID" value="NZ_CP136865.1"/>
</dbReference>
<evidence type="ECO:0000259" key="4">
    <source>
        <dbReference type="Pfam" id="PF18313"/>
    </source>
</evidence>
<comment type="similarity">
    <text evidence="1">Belongs to the thiolase-like superfamily. Thiolase family.</text>
</comment>
<evidence type="ECO:0000256" key="2">
    <source>
        <dbReference type="ARBA" id="ARBA00022679"/>
    </source>
</evidence>
<evidence type="ECO:0000313" key="5">
    <source>
        <dbReference type="EMBL" id="WOJ95668.1"/>
    </source>
</evidence>
<proteinExistence type="inferred from homology"/>
<keyword evidence="6" id="KW-1185">Reference proteome</keyword>
<evidence type="ECO:0000313" key="6">
    <source>
        <dbReference type="Proteomes" id="UP001626549"/>
    </source>
</evidence>
<dbReference type="Pfam" id="PF18313">
    <property type="entry name" value="TLP1_add_C"/>
    <property type="match status" value="1"/>
</dbReference>
<name>A0ABZ0I817_9GAMM</name>
<dbReference type="Proteomes" id="UP001626549">
    <property type="component" value="Chromosome"/>
</dbReference>
<evidence type="ECO:0000256" key="1">
    <source>
        <dbReference type="ARBA" id="ARBA00010982"/>
    </source>
</evidence>
<keyword evidence="2" id="KW-0808">Transferase</keyword>
<keyword evidence="3" id="KW-0012">Acyltransferase</keyword>
<dbReference type="EMBL" id="CP136865">
    <property type="protein sequence ID" value="WOJ95668.1"/>
    <property type="molecule type" value="Genomic_DNA"/>
</dbReference>
<dbReference type="InterPro" id="IPR016039">
    <property type="entry name" value="Thiolase-like"/>
</dbReference>
<evidence type="ECO:0000256" key="3">
    <source>
        <dbReference type="ARBA" id="ARBA00023315"/>
    </source>
</evidence>
<protein>
    <submittedName>
        <fullName evidence="5">Acetyl-CoA acetyltransferase</fullName>
    </submittedName>
</protein>
<sequence>MNDDLQPIIIGVGQEVWREQDSKRTPVDALQAVAAKAVSDTGSEQVLGAIDTIVHVPFLMNQVPGFVDAMPTNPGAALAERLGINARQYTSDVGGNLPQQLVNEFAARLTRKEGSVVLLCGVELLATFLGAVRAGQPFPDWATGQEDTAIQVGETPVMTAATEQAHGLYEPINAYPLFESAQAHAKGLSAEEHQQLLGSLLSAMSQVAAQNPYAWKSKPLTAAEVLSTAGGNRMISYPYTKVMNAVLAVDQAAAVVLTTVGKAKELGIDPDRWVYLRGAAGAHDSWFLSQRPSLSESPALVAACNAAMEQSGLRVEELTHLELYSCFPSAVQAGCDALGLGVDDPRGVTLTGGLSLFGGPGNNYSLHGIAEMVDRLRVTPEGAGLVWANGGYLTKHAVGVYAREPGISPWKPGNDGELQEAVDALPLVELADVGEGSFVIEAHTVSYAKDNPQRAIALGKLEDGRRCAAVSEDKELLRTLTTENCVGHKGTVAHSAGVNTFAL</sequence>
<dbReference type="Gene3D" id="3.40.47.10">
    <property type="match status" value="1"/>
</dbReference>
<feature type="domain" description="Thiolase-like protein type 1 additional C-terminal" evidence="4">
    <location>
        <begin position="417"/>
        <end position="493"/>
    </location>
</feature>
<reference evidence="5 6" key="1">
    <citation type="submission" date="2023-10" db="EMBL/GenBank/DDBJ databases">
        <title>Two novel species belonging to the OM43/NOR5 clade.</title>
        <authorList>
            <person name="Park M."/>
        </authorList>
    </citation>
    <scope>NUCLEOTIDE SEQUENCE [LARGE SCALE GENOMIC DNA]</scope>
    <source>
        <strain evidence="5 6">IMCC45268</strain>
    </source>
</reference>
<accession>A0ABZ0I817</accession>
<organism evidence="5 6">
    <name type="scientific">Congregibacter brevis</name>
    <dbReference type="NCBI Taxonomy" id="3081201"/>
    <lineage>
        <taxon>Bacteria</taxon>
        <taxon>Pseudomonadati</taxon>
        <taxon>Pseudomonadota</taxon>
        <taxon>Gammaproteobacteria</taxon>
        <taxon>Cellvibrionales</taxon>
        <taxon>Halieaceae</taxon>
        <taxon>Congregibacter</taxon>
    </lineage>
</organism>
<dbReference type="PANTHER" id="PTHR18919:SF139">
    <property type="entry name" value="THIOLASE-LIKE PROTEIN TYPE 1 ADDITIONAL C-TERMINAL DOMAIN-CONTAINING PROTEIN"/>
    <property type="match status" value="1"/>
</dbReference>
<dbReference type="SUPFAM" id="SSF53901">
    <property type="entry name" value="Thiolase-like"/>
    <property type="match status" value="1"/>
</dbReference>